<dbReference type="HOGENOM" id="CLU_956660_0_0_1"/>
<dbReference type="Proteomes" id="UP000019384">
    <property type="component" value="Unassembled WGS sequence"/>
</dbReference>
<evidence type="ECO:0000313" key="2">
    <source>
        <dbReference type="EMBL" id="CDK26322.1"/>
    </source>
</evidence>
<reference evidence="2" key="2">
    <citation type="submission" date="2014-02" db="EMBL/GenBank/DDBJ databases">
        <title>Complete DNA sequence of /Kuraishia capsulata/ illustrates novel genomic features among budding yeasts (/Saccharomycotina/).</title>
        <authorList>
            <person name="Morales L."/>
            <person name="Noel B."/>
            <person name="Porcel B."/>
            <person name="Marcet-Houben M."/>
            <person name="Hullo M-F."/>
            <person name="Sacerdot C."/>
            <person name="Tekaia F."/>
            <person name="Leh-Louis V."/>
            <person name="Despons L."/>
            <person name="Khanna V."/>
            <person name="Aury J-M."/>
            <person name="Barbe V."/>
            <person name="Couloux A."/>
            <person name="Labadie K."/>
            <person name="Pelletier E."/>
            <person name="Souciet J-L."/>
            <person name="Boekhout T."/>
            <person name="Gabaldon T."/>
            <person name="Wincker P."/>
            <person name="Dujon B."/>
        </authorList>
    </citation>
    <scope>NUCLEOTIDE SEQUENCE</scope>
    <source>
        <strain evidence="2">CBS 1993</strain>
    </source>
</reference>
<dbReference type="AlphaFoldDB" id="W6MMU8"/>
<accession>W6MMU8</accession>
<feature type="region of interest" description="Disordered" evidence="1">
    <location>
        <begin position="111"/>
        <end position="135"/>
    </location>
</feature>
<evidence type="ECO:0000256" key="1">
    <source>
        <dbReference type="SAM" id="MobiDB-lite"/>
    </source>
</evidence>
<dbReference type="GeneID" id="34519716"/>
<dbReference type="EMBL" id="HG793127">
    <property type="protein sequence ID" value="CDK26322.1"/>
    <property type="molecule type" value="Genomic_DNA"/>
</dbReference>
<keyword evidence="3" id="KW-1185">Reference proteome</keyword>
<name>W6MMU8_9ASCO</name>
<proteinExistence type="predicted"/>
<organism evidence="2 3">
    <name type="scientific">Kuraishia capsulata CBS 1993</name>
    <dbReference type="NCBI Taxonomy" id="1382522"/>
    <lineage>
        <taxon>Eukaryota</taxon>
        <taxon>Fungi</taxon>
        <taxon>Dikarya</taxon>
        <taxon>Ascomycota</taxon>
        <taxon>Saccharomycotina</taxon>
        <taxon>Pichiomycetes</taxon>
        <taxon>Pichiales</taxon>
        <taxon>Pichiaceae</taxon>
        <taxon>Kuraishia</taxon>
    </lineage>
</organism>
<evidence type="ECO:0000313" key="3">
    <source>
        <dbReference type="Proteomes" id="UP000019384"/>
    </source>
</evidence>
<reference evidence="2" key="1">
    <citation type="submission" date="2013-12" db="EMBL/GenBank/DDBJ databases">
        <authorList>
            <person name="Genoscope - CEA"/>
        </authorList>
    </citation>
    <scope>NUCLEOTIDE SEQUENCE</scope>
    <source>
        <strain evidence="2">CBS 1993</strain>
    </source>
</reference>
<feature type="compositionally biased region" description="Low complexity" evidence="1">
    <location>
        <begin position="111"/>
        <end position="126"/>
    </location>
</feature>
<gene>
    <name evidence="2" type="ORF">KUCA_T00002293001</name>
</gene>
<sequence length="291" mass="32729">MMSNVTPDQRRGRHFQVPKRLEHTKKIQPFNQIISRNSSTASQRSTRSANNLISTYYGEQKENSIAPTLESISILKATKHAHHYDPRLSDSLQSGRDRSVNRTRIELIRGSGASLSSIPSSSASSPESDKIDIPNEDDVDEEVGEVVEVQLASIQGHIPNVLALLDDEVMSEEVPHQNLNIQMRTQQRQEALRELMQSTPDTNTNTWFDVVPSGNVSETQNRSRWKNVDMKIKYETISNDLRKLSMFNSKPMVNSLKRIMPTEKGTAQSFGPGSFVLGKGKDILIDIWNKG</sequence>
<protein>
    <submittedName>
        <fullName evidence="2">Uncharacterized protein</fullName>
    </submittedName>
</protein>
<dbReference type="RefSeq" id="XP_022458328.1">
    <property type="nucleotide sequence ID" value="XM_022602532.1"/>
</dbReference>
<dbReference type="OrthoDB" id="3986846at2759"/>